<keyword evidence="1" id="KW-0812">Transmembrane</keyword>
<dbReference type="EMBL" id="JADKYB010000003">
    <property type="protein sequence ID" value="MBM9504396.1"/>
    <property type="molecule type" value="Genomic_DNA"/>
</dbReference>
<sequence length="121" mass="13596">MPSATPVREVGRDGVQRNTEVRETVLLNRSDGDYIVVMNEVFESKFRPGDRPTPSRASHWTKERAGAMFAALAAGFFTFIITFDVFRRIVPDWMYLATIASGAVVALGAYRISLSWLKRLP</sequence>
<keyword evidence="3" id="KW-1185">Reference proteome</keyword>
<gene>
    <name evidence="2" type="ORF">ITX44_07580</name>
</gene>
<reference evidence="2 3" key="1">
    <citation type="submission" date="2021-01" db="EMBL/GenBank/DDBJ databases">
        <title>Streptomyces acididurans sp. nov., isolated from a peat swamp forest soil.</title>
        <authorList>
            <person name="Chantavorakit T."/>
            <person name="Duangmal K."/>
        </authorList>
    </citation>
    <scope>NUCLEOTIDE SEQUENCE [LARGE SCALE GENOMIC DNA]</scope>
    <source>
        <strain evidence="2 3">KK5PA1</strain>
    </source>
</reference>
<keyword evidence="1" id="KW-0472">Membrane</keyword>
<feature type="transmembrane region" description="Helical" evidence="1">
    <location>
        <begin position="65"/>
        <end position="87"/>
    </location>
</feature>
<organism evidence="2 3">
    <name type="scientific">Actinacidiphila acididurans</name>
    <dbReference type="NCBI Taxonomy" id="2784346"/>
    <lineage>
        <taxon>Bacteria</taxon>
        <taxon>Bacillati</taxon>
        <taxon>Actinomycetota</taxon>
        <taxon>Actinomycetes</taxon>
        <taxon>Kitasatosporales</taxon>
        <taxon>Streptomycetaceae</taxon>
        <taxon>Actinacidiphila</taxon>
    </lineage>
</organism>
<evidence type="ECO:0000256" key="1">
    <source>
        <dbReference type="SAM" id="Phobius"/>
    </source>
</evidence>
<feature type="transmembrane region" description="Helical" evidence="1">
    <location>
        <begin position="93"/>
        <end position="112"/>
    </location>
</feature>
<comment type="caution">
    <text evidence="2">The sequence shown here is derived from an EMBL/GenBank/DDBJ whole genome shotgun (WGS) entry which is preliminary data.</text>
</comment>
<protein>
    <submittedName>
        <fullName evidence="2">Uncharacterized protein</fullName>
    </submittedName>
</protein>
<proteinExistence type="predicted"/>
<dbReference type="RefSeq" id="WP_205356240.1">
    <property type="nucleotide sequence ID" value="NZ_JADKYB010000003.1"/>
</dbReference>
<accession>A0ABS2TM28</accession>
<name>A0ABS2TM28_9ACTN</name>
<dbReference type="Proteomes" id="UP000749040">
    <property type="component" value="Unassembled WGS sequence"/>
</dbReference>
<evidence type="ECO:0000313" key="2">
    <source>
        <dbReference type="EMBL" id="MBM9504396.1"/>
    </source>
</evidence>
<evidence type="ECO:0000313" key="3">
    <source>
        <dbReference type="Proteomes" id="UP000749040"/>
    </source>
</evidence>
<keyword evidence="1" id="KW-1133">Transmembrane helix</keyword>